<dbReference type="EMBL" id="FQZB01000003">
    <property type="protein sequence ID" value="SHI49447.1"/>
    <property type="molecule type" value="Genomic_DNA"/>
</dbReference>
<accession>A0A1M6BLB1</accession>
<dbReference type="STRING" id="1121302.SAMN02745163_00389"/>
<evidence type="ECO:0000256" key="1">
    <source>
        <dbReference type="SAM" id="Phobius"/>
    </source>
</evidence>
<protein>
    <recommendedName>
        <fullName evidence="4">DUF4321 domain-containing protein</fullName>
    </recommendedName>
</protein>
<feature type="transmembrane region" description="Helical" evidence="1">
    <location>
        <begin position="9"/>
        <end position="30"/>
    </location>
</feature>
<dbReference type="AlphaFoldDB" id="A0A1M6BLB1"/>
<sequence>MLKKGNRNVWLIILIIFIGLILGSFIGDFLGNQFQNIELFKQKYTIGNTSPLVLDLKVISLTFGISVNLNFMSIICVILAIILYRKYWE</sequence>
<keyword evidence="1" id="KW-1133">Transmembrane helix</keyword>
<dbReference type="Proteomes" id="UP000184310">
    <property type="component" value="Unassembled WGS sequence"/>
</dbReference>
<name>A0A1M6BLB1_9CLOT</name>
<proteinExistence type="predicted"/>
<feature type="transmembrane region" description="Helical" evidence="1">
    <location>
        <begin position="58"/>
        <end position="84"/>
    </location>
</feature>
<evidence type="ECO:0000313" key="2">
    <source>
        <dbReference type="EMBL" id="SHI49447.1"/>
    </source>
</evidence>
<organism evidence="2 3">
    <name type="scientific">Clostridium cavendishii DSM 21758</name>
    <dbReference type="NCBI Taxonomy" id="1121302"/>
    <lineage>
        <taxon>Bacteria</taxon>
        <taxon>Bacillati</taxon>
        <taxon>Bacillota</taxon>
        <taxon>Clostridia</taxon>
        <taxon>Eubacteriales</taxon>
        <taxon>Clostridiaceae</taxon>
        <taxon>Clostridium</taxon>
    </lineage>
</organism>
<keyword evidence="1" id="KW-0472">Membrane</keyword>
<dbReference type="RefSeq" id="WP_242958348.1">
    <property type="nucleotide sequence ID" value="NZ_FQZB01000003.1"/>
</dbReference>
<dbReference type="Pfam" id="PF14209">
    <property type="entry name" value="DUF4321"/>
    <property type="match status" value="1"/>
</dbReference>
<evidence type="ECO:0008006" key="4">
    <source>
        <dbReference type="Google" id="ProtNLM"/>
    </source>
</evidence>
<keyword evidence="1" id="KW-0812">Transmembrane</keyword>
<gene>
    <name evidence="2" type="ORF">SAMN02745163_00389</name>
</gene>
<keyword evidence="3" id="KW-1185">Reference proteome</keyword>
<dbReference type="InterPro" id="IPR025470">
    <property type="entry name" value="DUF4321"/>
</dbReference>
<evidence type="ECO:0000313" key="3">
    <source>
        <dbReference type="Proteomes" id="UP000184310"/>
    </source>
</evidence>
<reference evidence="2 3" key="1">
    <citation type="submission" date="2016-11" db="EMBL/GenBank/DDBJ databases">
        <authorList>
            <person name="Jaros S."/>
            <person name="Januszkiewicz K."/>
            <person name="Wedrychowicz H."/>
        </authorList>
    </citation>
    <scope>NUCLEOTIDE SEQUENCE [LARGE SCALE GENOMIC DNA]</scope>
    <source>
        <strain evidence="2 3">DSM 21758</strain>
    </source>
</reference>